<sequence length="75" mass="8371">METHKYRNRMPIFGTDGGTIVAVDYAGGGLLQISTEDHDNPGTLRTELIYPKDFAALYHHQPTFHSTPPMTSPQK</sequence>
<proteinExistence type="predicted"/>
<evidence type="ECO:0000313" key="2">
    <source>
        <dbReference type="Proteomes" id="UP000178305"/>
    </source>
</evidence>
<reference evidence="1 2" key="1">
    <citation type="journal article" date="2016" name="Nat. Commun.">
        <title>Thousands of microbial genomes shed light on interconnected biogeochemical processes in an aquifer system.</title>
        <authorList>
            <person name="Anantharaman K."/>
            <person name="Brown C.T."/>
            <person name="Hug L.A."/>
            <person name="Sharon I."/>
            <person name="Castelle C.J."/>
            <person name="Probst A.J."/>
            <person name="Thomas B.C."/>
            <person name="Singh A."/>
            <person name="Wilkins M.J."/>
            <person name="Karaoz U."/>
            <person name="Brodie E.L."/>
            <person name="Williams K.H."/>
            <person name="Hubbard S.S."/>
            <person name="Banfield J.F."/>
        </authorList>
    </citation>
    <scope>NUCLEOTIDE SEQUENCE [LARGE SCALE GENOMIC DNA]</scope>
</reference>
<gene>
    <name evidence="1" type="ORF">A3A64_03060</name>
</gene>
<dbReference type="EMBL" id="MFJY01000043">
    <property type="protein sequence ID" value="OGG27583.1"/>
    <property type="molecule type" value="Genomic_DNA"/>
</dbReference>
<protein>
    <submittedName>
        <fullName evidence="1">Uncharacterized protein</fullName>
    </submittedName>
</protein>
<dbReference type="AlphaFoldDB" id="A0A1F6ASY0"/>
<accession>A0A1F6ASY0</accession>
<dbReference type="Proteomes" id="UP000178305">
    <property type="component" value="Unassembled WGS sequence"/>
</dbReference>
<evidence type="ECO:0000313" key="1">
    <source>
        <dbReference type="EMBL" id="OGG27583.1"/>
    </source>
</evidence>
<name>A0A1F6ASY0_9BACT</name>
<comment type="caution">
    <text evidence="1">The sequence shown here is derived from an EMBL/GenBank/DDBJ whole genome shotgun (WGS) entry which is preliminary data.</text>
</comment>
<organism evidence="1 2">
    <name type="scientific">Candidatus Gottesmanbacteria bacterium RIFCSPLOWO2_01_FULL_48_11</name>
    <dbReference type="NCBI Taxonomy" id="1798395"/>
    <lineage>
        <taxon>Bacteria</taxon>
        <taxon>Candidatus Gottesmaniibacteriota</taxon>
    </lineage>
</organism>